<keyword evidence="2" id="KW-1185">Reference proteome</keyword>
<protein>
    <submittedName>
        <fullName evidence="1">Uncharacterized protein</fullName>
    </submittedName>
</protein>
<organism evidence="1 2">
    <name type="scientific">Hypoxylon rubiginosum</name>
    <dbReference type="NCBI Taxonomy" id="110542"/>
    <lineage>
        <taxon>Eukaryota</taxon>
        <taxon>Fungi</taxon>
        <taxon>Dikarya</taxon>
        <taxon>Ascomycota</taxon>
        <taxon>Pezizomycotina</taxon>
        <taxon>Sordariomycetes</taxon>
        <taxon>Xylariomycetidae</taxon>
        <taxon>Xylariales</taxon>
        <taxon>Hypoxylaceae</taxon>
        <taxon>Hypoxylon</taxon>
    </lineage>
</organism>
<reference evidence="1 2" key="1">
    <citation type="journal article" date="2022" name="New Phytol.">
        <title>Ecological generalism drives hyperdiversity of secondary metabolite gene clusters in xylarialean endophytes.</title>
        <authorList>
            <person name="Franco M.E.E."/>
            <person name="Wisecaver J.H."/>
            <person name="Arnold A.E."/>
            <person name="Ju Y.M."/>
            <person name="Slot J.C."/>
            <person name="Ahrendt S."/>
            <person name="Moore L.P."/>
            <person name="Eastman K.E."/>
            <person name="Scott K."/>
            <person name="Konkel Z."/>
            <person name="Mondo S.J."/>
            <person name="Kuo A."/>
            <person name="Hayes R.D."/>
            <person name="Haridas S."/>
            <person name="Andreopoulos B."/>
            <person name="Riley R."/>
            <person name="LaButti K."/>
            <person name="Pangilinan J."/>
            <person name="Lipzen A."/>
            <person name="Amirebrahimi M."/>
            <person name="Yan J."/>
            <person name="Adam C."/>
            <person name="Keymanesh K."/>
            <person name="Ng V."/>
            <person name="Louie K."/>
            <person name="Northen T."/>
            <person name="Drula E."/>
            <person name="Henrissat B."/>
            <person name="Hsieh H.M."/>
            <person name="Youens-Clark K."/>
            <person name="Lutzoni F."/>
            <person name="Miadlikowska J."/>
            <person name="Eastwood D.C."/>
            <person name="Hamelin R.C."/>
            <person name="Grigoriev I.V."/>
            <person name="U'Ren J.M."/>
        </authorList>
    </citation>
    <scope>NUCLEOTIDE SEQUENCE [LARGE SCALE GENOMIC DNA]</scope>
    <source>
        <strain evidence="1 2">ER1909</strain>
    </source>
</reference>
<evidence type="ECO:0000313" key="1">
    <source>
        <dbReference type="EMBL" id="KAI6087441.1"/>
    </source>
</evidence>
<dbReference type="EMBL" id="MU394308">
    <property type="protein sequence ID" value="KAI6087441.1"/>
    <property type="molecule type" value="Genomic_DNA"/>
</dbReference>
<proteinExistence type="predicted"/>
<evidence type="ECO:0000313" key="2">
    <source>
        <dbReference type="Proteomes" id="UP001497680"/>
    </source>
</evidence>
<accession>A0ACC0D4K5</accession>
<comment type="caution">
    <text evidence="1">The sequence shown here is derived from an EMBL/GenBank/DDBJ whole genome shotgun (WGS) entry which is preliminary data.</text>
</comment>
<dbReference type="Proteomes" id="UP001497680">
    <property type="component" value="Unassembled WGS sequence"/>
</dbReference>
<gene>
    <name evidence="1" type="ORF">F4821DRAFT_236488</name>
</gene>
<name>A0ACC0D4K5_9PEZI</name>
<sequence length="150" mass="16566">MSANRKRKDSLKSAPKVRASKVRASKPYWKEQRDADGDVDMELPTVKTSPVTDDSSPNTTFGSIPLTLRIAGSRETPLFPTSTTSVKPSSQVNGLKDENTVTNENRDYAFDSFSQMVDAHAEELKAKPLRGVSKDPVIRLTRAMARIQAK</sequence>